<evidence type="ECO:0000256" key="1">
    <source>
        <dbReference type="SAM" id="Phobius"/>
    </source>
</evidence>
<dbReference type="EMBL" id="QFVR01000004">
    <property type="protein sequence ID" value="PWI26276.1"/>
    <property type="molecule type" value="Genomic_DNA"/>
</dbReference>
<feature type="transmembrane region" description="Helical" evidence="1">
    <location>
        <begin position="28"/>
        <end position="48"/>
    </location>
</feature>
<dbReference type="AlphaFoldDB" id="A0A2U3AP36"/>
<keyword evidence="1" id="KW-0812">Transmembrane</keyword>
<feature type="transmembrane region" description="Helical" evidence="1">
    <location>
        <begin position="54"/>
        <end position="72"/>
    </location>
</feature>
<name>A0A2U3AP36_9BACL</name>
<accession>A0A2U3AP36</accession>
<reference evidence="2 3" key="1">
    <citation type="submission" date="2018-05" db="EMBL/GenBank/DDBJ databases">
        <title>Kurthia sibirica genome sequence.</title>
        <authorList>
            <person name="Maclea K.S."/>
            <person name="Goen A.E."/>
        </authorList>
    </citation>
    <scope>NUCLEOTIDE SEQUENCE [LARGE SCALE GENOMIC DNA]</scope>
    <source>
        <strain evidence="2 3">ATCC 49154</strain>
    </source>
</reference>
<keyword evidence="1" id="KW-0472">Membrane</keyword>
<organism evidence="2 3">
    <name type="scientific">Kurthia sibirica</name>
    <dbReference type="NCBI Taxonomy" id="202750"/>
    <lineage>
        <taxon>Bacteria</taxon>
        <taxon>Bacillati</taxon>
        <taxon>Bacillota</taxon>
        <taxon>Bacilli</taxon>
        <taxon>Bacillales</taxon>
        <taxon>Caryophanaceae</taxon>
        <taxon>Kurthia</taxon>
    </lineage>
</organism>
<dbReference type="Pfam" id="PF09858">
    <property type="entry name" value="DUF2085"/>
    <property type="match status" value="1"/>
</dbReference>
<keyword evidence="3" id="KW-1185">Reference proteome</keyword>
<evidence type="ECO:0008006" key="4">
    <source>
        <dbReference type="Google" id="ProtNLM"/>
    </source>
</evidence>
<evidence type="ECO:0000313" key="3">
    <source>
        <dbReference type="Proteomes" id="UP000245938"/>
    </source>
</evidence>
<proteinExistence type="predicted"/>
<comment type="caution">
    <text evidence="2">The sequence shown here is derived from an EMBL/GenBank/DDBJ whole genome shotgun (WGS) entry which is preliminary data.</text>
</comment>
<dbReference type="InterPro" id="IPR019206">
    <property type="entry name" value="DUF2085_TM"/>
</dbReference>
<gene>
    <name evidence="2" type="ORF">DEX24_04945</name>
</gene>
<sequence>MERYMQTLFMCHKMPERSFFFKGKQFPLCARCTGMLLGYLICVILPFTVGTPSLVTSCLLGLPIVIDGGGQLAGKWQSTNSRRFITGVLGGIAIIYILVNLAQFGYGIGLKISSYF</sequence>
<keyword evidence="1" id="KW-1133">Transmembrane helix</keyword>
<feature type="transmembrane region" description="Helical" evidence="1">
    <location>
        <begin position="84"/>
        <end position="106"/>
    </location>
</feature>
<dbReference type="OrthoDB" id="9810176at2"/>
<dbReference type="Proteomes" id="UP000245938">
    <property type="component" value="Unassembled WGS sequence"/>
</dbReference>
<protein>
    <recommendedName>
        <fullName evidence="4">DUF2085 domain-containing protein</fullName>
    </recommendedName>
</protein>
<dbReference type="RefSeq" id="WP_109305299.1">
    <property type="nucleotide sequence ID" value="NZ_BJUF01000016.1"/>
</dbReference>
<evidence type="ECO:0000313" key="2">
    <source>
        <dbReference type="EMBL" id="PWI26276.1"/>
    </source>
</evidence>